<evidence type="ECO:0000313" key="3">
    <source>
        <dbReference type="EMBL" id="GMG38579.1"/>
    </source>
</evidence>
<dbReference type="OrthoDB" id="4369211at2759"/>
<evidence type="ECO:0000313" key="5">
    <source>
        <dbReference type="Proteomes" id="UP000190312"/>
    </source>
</evidence>
<reference evidence="3" key="2">
    <citation type="submission" date="2023-04" db="EMBL/GenBank/DDBJ databases">
        <title>Aspergillus oryzae NBRC 4228.</title>
        <authorList>
            <person name="Ichikawa N."/>
            <person name="Sato H."/>
            <person name="Tonouchi N."/>
        </authorList>
    </citation>
    <scope>NUCLEOTIDE SEQUENCE</scope>
    <source>
        <strain evidence="3">NBRC 4228</strain>
    </source>
</reference>
<feature type="region of interest" description="Disordered" evidence="1">
    <location>
        <begin position="1"/>
        <end position="52"/>
    </location>
</feature>
<gene>
    <name evidence="3" type="ORF">Aory04_001325000</name>
    <name evidence="4" type="ORF">OAory_01088200</name>
</gene>
<organism evidence="4 5">
    <name type="scientific">Aspergillus oryzae</name>
    <name type="common">Yellow koji mold</name>
    <dbReference type="NCBI Taxonomy" id="5062"/>
    <lineage>
        <taxon>Eukaryota</taxon>
        <taxon>Fungi</taxon>
        <taxon>Dikarya</taxon>
        <taxon>Ascomycota</taxon>
        <taxon>Pezizomycotina</taxon>
        <taxon>Eurotiomycetes</taxon>
        <taxon>Eurotiomycetidae</taxon>
        <taxon>Eurotiales</taxon>
        <taxon>Aspergillaceae</taxon>
        <taxon>Aspergillus</taxon>
        <taxon>Aspergillus subgen. Circumdati</taxon>
    </lineage>
</organism>
<feature type="compositionally biased region" description="Polar residues" evidence="1">
    <location>
        <begin position="452"/>
        <end position="465"/>
    </location>
</feature>
<evidence type="ECO:0000259" key="2">
    <source>
        <dbReference type="PROSITE" id="PS50006"/>
    </source>
</evidence>
<name>A0A1S9DBY6_ASPOZ</name>
<feature type="compositionally biased region" description="Polar residues" evidence="1">
    <location>
        <begin position="10"/>
        <end position="22"/>
    </location>
</feature>
<dbReference type="PROSITE" id="PS50006">
    <property type="entry name" value="FHA_DOMAIN"/>
    <property type="match status" value="1"/>
</dbReference>
<dbReference type="Proteomes" id="UP000190312">
    <property type="component" value="Unassembled WGS sequence"/>
</dbReference>
<accession>A0A1S9DBY6</accession>
<dbReference type="VEuPathDB" id="FungiDB:AO090138000143"/>
<evidence type="ECO:0000256" key="1">
    <source>
        <dbReference type="SAM" id="MobiDB-lite"/>
    </source>
</evidence>
<dbReference type="EMBL" id="MKZY01000007">
    <property type="protein sequence ID" value="OOO06617.1"/>
    <property type="molecule type" value="Genomic_DNA"/>
</dbReference>
<comment type="caution">
    <text evidence="4">The sequence shown here is derived from an EMBL/GenBank/DDBJ whole genome shotgun (WGS) entry which is preliminary data.</text>
</comment>
<dbReference type="eggNOG" id="ENOG502RPGK">
    <property type="taxonomic scope" value="Eukaryota"/>
</dbReference>
<feature type="compositionally biased region" description="Acidic residues" evidence="1">
    <location>
        <begin position="425"/>
        <end position="440"/>
    </location>
</feature>
<feature type="domain" description="FHA" evidence="2">
    <location>
        <begin position="323"/>
        <end position="387"/>
    </location>
</feature>
<feature type="region of interest" description="Disordered" evidence="1">
    <location>
        <begin position="416"/>
        <end position="509"/>
    </location>
</feature>
<sequence length="589" mass="67201">MAHEVPGTELNINTTSNDQSAEVGNAGGVASAGTVQAPVGTASVSRKRQGSPLEAENPWVIDIIREATSKQIHEELKASFLRGEPDMSAATVFFAEVNQKIQKVNDEHGAERDRGTIPGDAYEKLYADFKTALEKAKLERNEEAALYVVQETHSKFAKFNQEHHLPEEWNINPDAFKHDSMPEVAPKPEPQDNDSLFSGSLPDYTGSETDIPDNVSTLEELEREARCNQSLSAGVVLYWWKRGVGTQTFVQYGQGSSKTYRIRAGSYEVYDPESVPRILSSGALSGDPSSVSCRGKQKIQYRNEKGRIEEAWAYTRDQVRGIVGVGWKVDDDDEEGIEPLDLLVPEPYATYPHTRILVLWVDGAVTLEDRAFIRRITKGSYLNVARIIYHKALRQEIRYRKAERLPYEHLLDRMPTRAKEKQDIELGDEEYEQDGEELNSVEEVQPEYRGSVQASTIRSASTRPPSNHGRSRTSEVRFVEPALEPRRPTSERGTARPSPNRVPHKSVDIEDPRDAKIRWLEEQLEMSLNRNHQSSYDSSSRWRRYNRYDGRQSEVSEYTPEPRRRRRAVHRERVWDNWTGSWVTARRVY</sequence>
<feature type="region of interest" description="Disordered" evidence="1">
    <location>
        <begin position="177"/>
        <end position="209"/>
    </location>
</feature>
<dbReference type="AlphaFoldDB" id="A0A1S9DBY6"/>
<dbReference type="InterPro" id="IPR000253">
    <property type="entry name" value="FHA_dom"/>
</dbReference>
<feature type="compositionally biased region" description="Basic and acidic residues" evidence="1">
    <location>
        <begin position="472"/>
        <end position="494"/>
    </location>
</feature>
<proteinExistence type="predicted"/>
<reference evidence="4 5" key="1">
    <citation type="submission" date="2016-10" db="EMBL/GenBank/DDBJ databases">
        <title>Genome sequencing of Aspergillus oryzae BCC7051.</title>
        <authorList>
            <person name="Thammarongtham C."/>
            <person name="Vorapreeda T."/>
            <person name="Nookaew I."/>
            <person name="Srisuk T."/>
            <person name="Land M."/>
            <person name="Jeennor S."/>
            <person name="Laoteng K."/>
        </authorList>
    </citation>
    <scope>NUCLEOTIDE SEQUENCE [LARGE SCALE GENOMIC DNA]</scope>
    <source>
        <strain evidence="4 5">BCC7051</strain>
    </source>
</reference>
<dbReference type="Proteomes" id="UP001165205">
    <property type="component" value="Unassembled WGS sequence"/>
</dbReference>
<protein>
    <submittedName>
        <fullName evidence="3">Unnamed protein product</fullName>
    </submittedName>
</protein>
<evidence type="ECO:0000313" key="4">
    <source>
        <dbReference type="EMBL" id="OOO06617.1"/>
    </source>
</evidence>
<dbReference type="EMBL" id="BSYA01000321">
    <property type="protein sequence ID" value="GMG38579.1"/>
    <property type="molecule type" value="Genomic_DNA"/>
</dbReference>